<dbReference type="AlphaFoldDB" id="A0A196S544"/>
<comment type="caution">
    <text evidence="1">The sequence shown here is derived from an EMBL/GenBank/DDBJ whole genome shotgun (WGS) entry which is preliminary data.</text>
</comment>
<accession>A0A196S544</accession>
<reference evidence="1 2" key="1">
    <citation type="submission" date="2016-05" db="EMBL/GenBank/DDBJ databases">
        <title>Nuclear genome of Blastocystis sp. subtype 1 NandII.</title>
        <authorList>
            <person name="Gentekaki E."/>
            <person name="Curtis B."/>
            <person name="Stairs C."/>
            <person name="Eme L."/>
            <person name="Herman E."/>
            <person name="Klimes V."/>
            <person name="Arias M.C."/>
            <person name="Elias M."/>
            <person name="Hilliou F."/>
            <person name="Klute M."/>
            <person name="Malik S.-B."/>
            <person name="Pightling A."/>
            <person name="Rachubinski R."/>
            <person name="Salas D."/>
            <person name="Schlacht A."/>
            <person name="Suga H."/>
            <person name="Archibald J."/>
            <person name="Ball S.G."/>
            <person name="Clark G."/>
            <person name="Dacks J."/>
            <person name="Van Der Giezen M."/>
            <person name="Tsaousis A."/>
            <person name="Roger A."/>
        </authorList>
    </citation>
    <scope>NUCLEOTIDE SEQUENCE [LARGE SCALE GENOMIC DNA]</scope>
    <source>
        <strain evidence="2">ATCC 50177 / NandII</strain>
    </source>
</reference>
<proteinExistence type="predicted"/>
<dbReference type="EMBL" id="LXWW01000558">
    <property type="protein sequence ID" value="OAO12220.1"/>
    <property type="molecule type" value="Genomic_DNA"/>
</dbReference>
<protein>
    <submittedName>
        <fullName evidence="1">Uncharacterized protein</fullName>
    </submittedName>
</protein>
<gene>
    <name evidence="1" type="ORF">AV274_6100</name>
</gene>
<sequence>MSNNELIKDLKEYVDACYSESAELYYKDVLLTDVLMEIDAYKQLPASVYSMLYSVATASADDISSLRAWEVLIALLTRHSGERASFLSCIPKSEELCHAWDKFGYAASGALDLNLLIQNRPELRNEIFPDGSIKSFLYSSFPLVQFRNYLQVMLSCLTVLREDENYFSNQQLQFLLERLLLVLLEPRSFSLYDTICSNLAAVVTIMKNRKVSMKATLVKVLSPEMIPDVSCLGLLLLRLPVMNQTLDVLRSVASCIILKRLSP</sequence>
<evidence type="ECO:0000313" key="2">
    <source>
        <dbReference type="Proteomes" id="UP000078348"/>
    </source>
</evidence>
<name>A0A196S544_BLAHN</name>
<dbReference type="Proteomes" id="UP000078348">
    <property type="component" value="Unassembled WGS sequence"/>
</dbReference>
<evidence type="ECO:0000313" key="1">
    <source>
        <dbReference type="EMBL" id="OAO12220.1"/>
    </source>
</evidence>
<organism evidence="1 2">
    <name type="scientific">Blastocystis sp. subtype 1 (strain ATCC 50177 / NandII)</name>
    <dbReference type="NCBI Taxonomy" id="478820"/>
    <lineage>
        <taxon>Eukaryota</taxon>
        <taxon>Sar</taxon>
        <taxon>Stramenopiles</taxon>
        <taxon>Bigyra</taxon>
        <taxon>Opalozoa</taxon>
        <taxon>Opalinata</taxon>
        <taxon>Blastocystidae</taxon>
        <taxon>Blastocystis</taxon>
    </lineage>
</organism>
<keyword evidence="2" id="KW-1185">Reference proteome</keyword>